<accession>A0A2T4YWV4</accession>
<dbReference type="InterPro" id="IPR005183">
    <property type="entry name" value="DUF305_CopM-like"/>
</dbReference>
<feature type="domain" description="DUF305" evidence="1">
    <location>
        <begin position="9"/>
        <end position="80"/>
    </location>
</feature>
<organism evidence="2 3">
    <name type="scientific">Phreatobacter oligotrophus</name>
    <dbReference type="NCBI Taxonomy" id="1122261"/>
    <lineage>
        <taxon>Bacteria</taxon>
        <taxon>Pseudomonadati</taxon>
        <taxon>Pseudomonadota</taxon>
        <taxon>Alphaproteobacteria</taxon>
        <taxon>Hyphomicrobiales</taxon>
        <taxon>Phreatobacteraceae</taxon>
        <taxon>Phreatobacter</taxon>
    </lineage>
</organism>
<gene>
    <name evidence="2" type="ORF">C8P69_11821</name>
</gene>
<dbReference type="EMBL" id="PZZL01000018">
    <property type="protein sequence ID" value="PTM49551.1"/>
    <property type="molecule type" value="Genomic_DNA"/>
</dbReference>
<protein>
    <recommendedName>
        <fullName evidence="1">DUF305 domain-containing protein</fullName>
    </recommendedName>
</protein>
<dbReference type="PANTHER" id="PTHR36933:SF1">
    <property type="entry name" value="SLL0788 PROTEIN"/>
    <property type="match status" value="1"/>
</dbReference>
<dbReference type="AlphaFoldDB" id="A0A2T4YWV4"/>
<proteinExistence type="predicted"/>
<dbReference type="InterPro" id="IPR012347">
    <property type="entry name" value="Ferritin-like"/>
</dbReference>
<sequence>MSETHRGLIEAMAKMQPAMMQGMMARDPDVAWICAMIPHHRGAIDMARAALRGASDAESRKMAEDTIKMQEEEIAKLEAWVSRYAARENRTGSTPRP</sequence>
<dbReference type="Gene3D" id="1.20.1260.10">
    <property type="match status" value="1"/>
</dbReference>
<dbReference type="Pfam" id="PF03713">
    <property type="entry name" value="DUF305"/>
    <property type="match status" value="1"/>
</dbReference>
<evidence type="ECO:0000313" key="2">
    <source>
        <dbReference type="EMBL" id="PTM49551.1"/>
    </source>
</evidence>
<reference evidence="2 3" key="1">
    <citation type="submission" date="2018-04" db="EMBL/GenBank/DDBJ databases">
        <title>Genomic Encyclopedia of Archaeal and Bacterial Type Strains, Phase II (KMG-II): from individual species to whole genera.</title>
        <authorList>
            <person name="Goeker M."/>
        </authorList>
    </citation>
    <scope>NUCLEOTIDE SEQUENCE [LARGE SCALE GENOMIC DNA]</scope>
    <source>
        <strain evidence="2 3">DSM 25521</strain>
    </source>
</reference>
<name>A0A2T4YWV4_9HYPH</name>
<keyword evidence="3" id="KW-1185">Reference proteome</keyword>
<dbReference type="Proteomes" id="UP000241808">
    <property type="component" value="Unassembled WGS sequence"/>
</dbReference>
<evidence type="ECO:0000313" key="3">
    <source>
        <dbReference type="Proteomes" id="UP000241808"/>
    </source>
</evidence>
<evidence type="ECO:0000259" key="1">
    <source>
        <dbReference type="Pfam" id="PF03713"/>
    </source>
</evidence>
<dbReference type="PANTHER" id="PTHR36933">
    <property type="entry name" value="SLL0788 PROTEIN"/>
    <property type="match status" value="1"/>
</dbReference>
<comment type="caution">
    <text evidence="2">The sequence shown here is derived from an EMBL/GenBank/DDBJ whole genome shotgun (WGS) entry which is preliminary data.</text>
</comment>